<dbReference type="GO" id="GO:0047262">
    <property type="term" value="F:polygalacturonate 4-alpha-galacturonosyltransferase activity"/>
    <property type="evidence" value="ECO:0007669"/>
    <property type="project" value="InterPro"/>
</dbReference>
<keyword evidence="5" id="KW-0808">Transferase</keyword>
<keyword evidence="6" id="KW-1185">Reference proteome</keyword>
<gene>
    <name evidence="5" type="primary">GAUT15</name>
    <name evidence="5" type="ORF">AXF42_Ash000418</name>
</gene>
<protein>
    <recommendedName>
        <fullName evidence="4">Hexosyltransferase</fullName>
        <ecNumber evidence="4">2.4.1.-</ecNumber>
    </recommendedName>
</protein>
<dbReference type="Pfam" id="PF01501">
    <property type="entry name" value="Glyco_transf_8"/>
    <property type="match status" value="1"/>
</dbReference>
<keyword evidence="4" id="KW-0472">Membrane</keyword>
<name>A0A2I0AGA8_9ASPA</name>
<dbReference type="GO" id="GO:0045489">
    <property type="term" value="P:pectin biosynthetic process"/>
    <property type="evidence" value="ECO:0007669"/>
    <property type="project" value="UniProtKB-UniPathway"/>
</dbReference>
<keyword evidence="4" id="KW-0812">Transmembrane</keyword>
<keyword evidence="4" id="KW-1133">Transmembrane helix</keyword>
<keyword evidence="4" id="KW-0961">Cell wall biogenesis/degradation</keyword>
<dbReference type="InterPro" id="IPR002495">
    <property type="entry name" value="Glyco_trans_8"/>
</dbReference>
<dbReference type="GO" id="GO:0071555">
    <property type="term" value="P:cell wall organization"/>
    <property type="evidence" value="ECO:0007669"/>
    <property type="project" value="UniProtKB-KW"/>
</dbReference>
<dbReference type="UniPathway" id="UPA00845"/>
<evidence type="ECO:0000256" key="2">
    <source>
        <dbReference type="ARBA" id="ARBA00006351"/>
    </source>
</evidence>
<dbReference type="AlphaFoldDB" id="A0A2I0AGA8"/>
<comment type="subcellular location">
    <subcellularLocation>
        <location evidence="4">Golgi apparatus membrane</location>
        <topology evidence="4">Single-pass type II membrane protein</topology>
    </subcellularLocation>
</comment>
<dbReference type="SUPFAM" id="SSF53448">
    <property type="entry name" value="Nucleotide-diphospho-sugar transferases"/>
    <property type="match status" value="1"/>
</dbReference>
<evidence type="ECO:0000256" key="1">
    <source>
        <dbReference type="ARBA" id="ARBA00004877"/>
    </source>
</evidence>
<sequence length="507" mass="57877">MKVKWGPAGRRFAYRSVLPTLILLGVVTPFVFIRIAFFALDAGASFCPSIGCLGRRIGPLFFRGGDSSLELVKELRKTYEAERGEPLDSKLVEDAPNSWNDLMAEITSYTYQELDLRAFLLKTRAMLMKMDNKVQSARMQASLYRHLASIGVPKNMHCLALRLAEEYLVNANARSSLPPPEYAYRLTNSSYIHFALLTDNILGASVVVFSTLKSSANPERLIFHVITDKKTYTAMHAWFALNSVSPAILEVKGLHQFDWPLKVNEMILETVQVVRECLSAYHTHRRSWHDYERYEAPSSSSFSLLNYLKIHLPELFPKLERVIFLDDDLVVQQDLSPLWDTDLKGKVIGAVGIQNETGARCTEKRQGDHLNFSNPLFSSLPFALEPKHCAWFLGMNLFNLEAWRMTNITRTYQSLIKLASFYPLAYLPKKYALIVFNDHKLPLEHSWHLPGLGQRIPQPKHIEAAAVLHFSGPFKPWLDVGFSELRGLWRSHLNHSSELLKRCRVVE</sequence>
<dbReference type="PANTHER" id="PTHR32116:SF30">
    <property type="entry name" value="GALACTURONOSYLTRANSFERASE 15-RELATED"/>
    <property type="match status" value="1"/>
</dbReference>
<evidence type="ECO:0000313" key="5">
    <source>
        <dbReference type="EMBL" id="PKA54583.1"/>
    </source>
</evidence>
<dbReference type="GO" id="GO:0000139">
    <property type="term" value="C:Golgi membrane"/>
    <property type="evidence" value="ECO:0007669"/>
    <property type="project" value="UniProtKB-SubCell"/>
</dbReference>
<reference evidence="5 6" key="1">
    <citation type="journal article" date="2017" name="Nature">
        <title>The Apostasia genome and the evolution of orchids.</title>
        <authorList>
            <person name="Zhang G.Q."/>
            <person name="Liu K.W."/>
            <person name="Li Z."/>
            <person name="Lohaus R."/>
            <person name="Hsiao Y.Y."/>
            <person name="Niu S.C."/>
            <person name="Wang J.Y."/>
            <person name="Lin Y.C."/>
            <person name="Xu Q."/>
            <person name="Chen L.J."/>
            <person name="Yoshida K."/>
            <person name="Fujiwara S."/>
            <person name="Wang Z.W."/>
            <person name="Zhang Y.Q."/>
            <person name="Mitsuda N."/>
            <person name="Wang M."/>
            <person name="Liu G.H."/>
            <person name="Pecoraro L."/>
            <person name="Huang H.X."/>
            <person name="Xiao X.J."/>
            <person name="Lin M."/>
            <person name="Wu X.Y."/>
            <person name="Wu W.L."/>
            <person name="Chen Y.Y."/>
            <person name="Chang S.B."/>
            <person name="Sakamoto S."/>
            <person name="Ohme-Takagi M."/>
            <person name="Yagi M."/>
            <person name="Zeng S.J."/>
            <person name="Shen C.Y."/>
            <person name="Yeh C.M."/>
            <person name="Luo Y.B."/>
            <person name="Tsai W.C."/>
            <person name="Van de Peer Y."/>
            <person name="Liu Z.J."/>
        </authorList>
    </citation>
    <scope>NUCLEOTIDE SEQUENCE [LARGE SCALE GENOMIC DNA]</scope>
    <source>
        <strain evidence="6">cv. Shenzhen</strain>
        <tissue evidence="5">Stem</tissue>
    </source>
</reference>
<comment type="pathway">
    <text evidence="1 4">Glycan metabolism; pectin biosynthesis.</text>
</comment>
<dbReference type="InterPro" id="IPR029044">
    <property type="entry name" value="Nucleotide-diphossugar_trans"/>
</dbReference>
<dbReference type="Proteomes" id="UP000236161">
    <property type="component" value="Unassembled WGS sequence"/>
</dbReference>
<organism evidence="5 6">
    <name type="scientific">Apostasia shenzhenica</name>
    <dbReference type="NCBI Taxonomy" id="1088818"/>
    <lineage>
        <taxon>Eukaryota</taxon>
        <taxon>Viridiplantae</taxon>
        <taxon>Streptophyta</taxon>
        <taxon>Embryophyta</taxon>
        <taxon>Tracheophyta</taxon>
        <taxon>Spermatophyta</taxon>
        <taxon>Magnoliopsida</taxon>
        <taxon>Liliopsida</taxon>
        <taxon>Asparagales</taxon>
        <taxon>Orchidaceae</taxon>
        <taxon>Apostasioideae</taxon>
        <taxon>Apostasia</taxon>
    </lineage>
</organism>
<evidence type="ECO:0000256" key="4">
    <source>
        <dbReference type="RuleBase" id="RU362027"/>
    </source>
</evidence>
<proteinExistence type="inferred from homology"/>
<dbReference type="EMBL" id="KZ451982">
    <property type="protein sequence ID" value="PKA54583.1"/>
    <property type="molecule type" value="Genomic_DNA"/>
</dbReference>
<feature type="transmembrane region" description="Helical" evidence="4">
    <location>
        <begin position="21"/>
        <end position="40"/>
    </location>
</feature>
<evidence type="ECO:0000313" key="6">
    <source>
        <dbReference type="Proteomes" id="UP000236161"/>
    </source>
</evidence>
<dbReference type="InterPro" id="IPR029993">
    <property type="entry name" value="GAUT"/>
</dbReference>
<dbReference type="PANTHER" id="PTHR32116">
    <property type="entry name" value="GALACTURONOSYLTRANSFERASE 4-RELATED"/>
    <property type="match status" value="1"/>
</dbReference>
<keyword evidence="3 4" id="KW-0328">Glycosyltransferase</keyword>
<keyword evidence="4" id="KW-0333">Golgi apparatus</keyword>
<comment type="similarity">
    <text evidence="2 4">Belongs to the glycosyltransferase 8 family.</text>
</comment>
<accession>A0A2I0AGA8</accession>
<dbReference type="OrthoDB" id="411524at2759"/>
<evidence type="ECO:0000256" key="3">
    <source>
        <dbReference type="ARBA" id="ARBA00022676"/>
    </source>
</evidence>
<dbReference type="EC" id="2.4.1.-" evidence="4"/>
<dbReference type="Gene3D" id="3.90.550.10">
    <property type="entry name" value="Spore Coat Polysaccharide Biosynthesis Protein SpsA, Chain A"/>
    <property type="match status" value="1"/>
</dbReference>